<dbReference type="RefSeq" id="WP_103921638.1">
    <property type="nucleotide sequence ID" value="NZ_FMSV02000543.1"/>
</dbReference>
<dbReference type="InterPro" id="IPR011006">
    <property type="entry name" value="CheY-like_superfamily"/>
</dbReference>
<dbReference type="GO" id="GO:0000160">
    <property type="term" value="P:phosphorelay signal transduction system"/>
    <property type="evidence" value="ECO:0007669"/>
    <property type="project" value="InterPro"/>
</dbReference>
<protein>
    <submittedName>
        <fullName evidence="3">Response regulator receiver domain protein</fullName>
    </submittedName>
</protein>
<evidence type="ECO:0000313" key="3">
    <source>
        <dbReference type="EMBL" id="SEH08051.1"/>
    </source>
</evidence>
<dbReference type="SUPFAM" id="SSF52172">
    <property type="entry name" value="CheY-like"/>
    <property type="match status" value="1"/>
</dbReference>
<evidence type="ECO:0000313" key="4">
    <source>
        <dbReference type="Proteomes" id="UP000236724"/>
    </source>
</evidence>
<dbReference type="InterPro" id="IPR001789">
    <property type="entry name" value="Sig_transdc_resp-reg_receiver"/>
</dbReference>
<name>A0A1H6FF55_9GAMM</name>
<gene>
    <name evidence="3" type="ORF">MBHS_03939</name>
</gene>
<dbReference type="Proteomes" id="UP000236724">
    <property type="component" value="Unassembled WGS sequence"/>
</dbReference>
<evidence type="ECO:0000259" key="2">
    <source>
        <dbReference type="PROSITE" id="PS50110"/>
    </source>
</evidence>
<dbReference type="OrthoDB" id="7298659at2"/>
<organism evidence="3 4">
    <name type="scientific">Candidatus Venteria ishoeyi</name>
    <dbReference type="NCBI Taxonomy" id="1899563"/>
    <lineage>
        <taxon>Bacteria</taxon>
        <taxon>Pseudomonadati</taxon>
        <taxon>Pseudomonadota</taxon>
        <taxon>Gammaproteobacteria</taxon>
        <taxon>Thiotrichales</taxon>
        <taxon>Thiotrichaceae</taxon>
        <taxon>Venteria</taxon>
    </lineage>
</organism>
<dbReference type="PROSITE" id="PS50110">
    <property type="entry name" value="RESPONSE_REGULATORY"/>
    <property type="match status" value="1"/>
</dbReference>
<keyword evidence="4" id="KW-1185">Reference proteome</keyword>
<dbReference type="AlphaFoldDB" id="A0A1H6FF55"/>
<dbReference type="Gene3D" id="3.40.50.2300">
    <property type="match status" value="1"/>
</dbReference>
<reference evidence="3 4" key="1">
    <citation type="submission" date="2016-10" db="EMBL/GenBank/DDBJ databases">
        <authorList>
            <person name="de Groot N.N."/>
        </authorList>
    </citation>
    <scope>NUCLEOTIDE SEQUENCE [LARGE SCALE GENOMIC DNA]</scope>
    <source>
        <strain evidence="3">MBHS1</strain>
    </source>
</reference>
<dbReference type="CDD" id="cd00156">
    <property type="entry name" value="REC"/>
    <property type="match status" value="1"/>
</dbReference>
<comment type="caution">
    <text evidence="1">Lacks conserved residue(s) required for the propagation of feature annotation.</text>
</comment>
<sequence>MKRILCVEDDKSWQDMLKRLFSSEYDVTVASSQGEARDNLKNNFFDLVTVNLNLSTLGDILDFEGYEFLGYMVDNYPYILKIIITGQEDISPQMDDIDLFENVNGVVEKYEVNGCFLKPKITNKPVMLQKIARIIENSRVYLLNILQNFTSNEFKELLVSCDIPIDKYISTDSQIQQALNIVSYADEYDKLGVLQKSIEKIRERSLKVIVNESVERESVRLMAKSQPPQQAQEVADGLMIKAVNEDGGFIKNTNDDRNSRLKSKGKLPMLELLTAATIKTGVAFLFSQLSKIINQEVKSHKSQITEQIQIEQDNINKLVKEVKTEGDSEKIQNYLRKFLEKEPFSKIPGVSEIYSVKNFKNWVDNQTNNFDDLLDIANIVASILKQEKNRITDAVKKDDLMKMEAALRKQIKTYTNALKYGDRTPSTDEDLFKKIQSALNFL</sequence>
<evidence type="ECO:0000256" key="1">
    <source>
        <dbReference type="PROSITE-ProRule" id="PRU00169"/>
    </source>
</evidence>
<dbReference type="EMBL" id="FMSV02000543">
    <property type="protein sequence ID" value="SEH08051.1"/>
    <property type="molecule type" value="Genomic_DNA"/>
</dbReference>
<accession>A0A1H6FF55</accession>
<proteinExistence type="predicted"/>
<feature type="domain" description="Response regulatory" evidence="2">
    <location>
        <begin position="3"/>
        <end position="133"/>
    </location>
</feature>